<feature type="signal peptide" evidence="2">
    <location>
        <begin position="1"/>
        <end position="27"/>
    </location>
</feature>
<dbReference type="InterPro" id="IPR004843">
    <property type="entry name" value="Calcineurin-like_PHP"/>
</dbReference>
<feature type="domain" description="BIG2" evidence="3">
    <location>
        <begin position="1480"/>
        <end position="1561"/>
    </location>
</feature>
<dbReference type="Proteomes" id="UP000831787">
    <property type="component" value="Chromosome"/>
</dbReference>
<sequence length="1868" mass="205104">MKKFQKVSVVFFIFLLLVSNLSPSVFAESGQKEETADVKATSEYSQYIQNADGDRLEISDVNPDPVTPFPGGRAGLYDWEQGETLTITRGEEIAGWGVTLIVEDGKLVSYIDYYGNQFSSEHPDGKALDAGARYISGIHIPENGYIVFVGNPTTDNSGKDMRKEALAFAENQLGRTIELNGVDIPEKIPEKRKTLTDETLSKGIDYKEMQISNLDSSDMNERMNIVKADLNKDNVHITTSSALDRVVAREEVLKQAQREKLQGTEVVAGVNADMFNMQTGMNMGLQVKGQSLLVNHSSPSQVEIHPVFGVDEDNQAFVDTLSMEGTIQYQGDYIDIDGLNRNENAHNKLILYTPKLTQSGKLEFQDRDGDFVNDGALAVVKGIKNPGQLKAGQTYQGTIDKIYDSAEEIEIPKDGVIIGGFNDKADVVKSTMQEGTKVSFTFNLYKGKDRTLANDVVVASSGYNWLVKDGKALTKEELLQSYGSALVTASKARTAIGVTEKNEVIAVTFDQPSTLFDESDGVSLTKMAEEMEKLGVVSAVGLDGGGSTEMIAKRAGSSKLSTVNHPSDGSSRPVSNAILFASNIGRSQHVGHIYVDKDITIYKGAQFKFEARVTDENGHTLPSDFTSVTWSTDAGEINPDGVLTASDQSVDGTVTAKAGGIEGKANVQVTDTIDKLEFKHNGDLIVQKGDEIHLDLNAYYKGSKILIDNKVAEWKVDKSIGTVSDDGVLTITSENGKGEITAKIGDQEISSSVIVGLTEQIVDDFETYDISGYHLSGFMFDKTHYGGMDSNPSFSTEHVKSGNRSLKVSYDSSKWARRYNGTINIVPHWYKGDHWTDEQAEEMYQSYKTDIMPKKFGFWLYGDGKAPWVRLIFDVNGSKKTLDSVWRVDWTGWKYLEVDIPESWELPIVFDYMYSVETNKNIDDYSGTLYLDDLKYIYTDQEQDNNGPEFSDIKPSASTVYKDSFEVSATLTDNLSGVNQDSIQAWVDGEKTDYEYDASTGKISLQVKNLAEGEHTVKVEAEDEEGNLSVPSLERTFTVDLSEDTTPPVIDDVAPVEGVNVQSRTPRVSFKGKDSQSGVKEEDIHVMMGDQKLDVYYDEATGDGYALGSQPFKDGQHHLTITAKDEAGNEMEKVDRTITIESLKQPDDPDHFQVSVIPDTQGNRFSDEVYSRVAKEDTPFAIHVGDIVDTAFKDEYETAEKYKDMLKKPLLIVPGNHESFQGNLDYYYEYFGSPTYHLEYGNTLFIGLNTAYGQSISVSDSTQFHYLKQVLDNNDKKNVVVTNHVLTKDDFETKHEMNPKDAKQLETILGDYKKNHPDSNVQVLFGHLHTLQEWEVDGVTYTVTGNAASKGYVSKEEGNLLGTGLLKVSDDQLNYKFKPLLTEVYIADDSLRNKKMKVATGTKRSLKLFGDFREVTSNYMVELTQFPNVEVEWKSSDESVVKIDDQGEMNVLKDGTAEITATSGEKSSTITIDAVDPEDVSLGKIIIQGDGEITVGEEQRLGLTGIDLYENSFALDGSLADWTSSNENITVNEEGVITAEKAGTTTIEADYGNLKAATSIEIKSSENDEDDGGEHTGDKRLSGDDRYETAVEISKQGWKKADTVVIARGDNFADALAGAPLAYKEDAPILLTSTDRLLTSVREEIQRLGATHAIILGGENAVSSYTAYQLEGIGLDVERVHGTDRFKTAAYIAARLNGSPEQAIVVNGHKFPDALSIAPYAAENGYPILLTEKDHLPAATKNVLRSVSQTVVAGGEGVVNNDVFKELPLGKRYSGKNRFETSAAIAKNLNNTAETAFVSTGNNFADALAGSVLAAKFDGASLLVNNDHVPDSIKEAFDDLGPTNIYILGGPNAVGENVEKELGFSEQE</sequence>
<dbReference type="InterPro" id="IPR013783">
    <property type="entry name" value="Ig-like_fold"/>
</dbReference>
<evidence type="ECO:0000256" key="1">
    <source>
        <dbReference type="SAM" id="MobiDB-lite"/>
    </source>
</evidence>
<protein>
    <submittedName>
        <fullName evidence="4">Cell wall-binding repeat-containing protein</fullName>
    </submittedName>
</protein>
<reference evidence="4 5" key="1">
    <citation type="submission" date="2022-04" db="EMBL/GenBank/DDBJ databases">
        <title>Halobacillus sp. isolated from saltern.</title>
        <authorList>
            <person name="Won M."/>
            <person name="Lee C.-M."/>
            <person name="Woen H.-Y."/>
            <person name="Kwon S.-W."/>
        </authorList>
    </citation>
    <scope>NUCLEOTIDE SEQUENCE [LARGE SCALE GENOMIC DNA]</scope>
    <source>
        <strain evidence="4 5">SSBR10-3</strain>
    </source>
</reference>
<evidence type="ECO:0000313" key="4">
    <source>
        <dbReference type="EMBL" id="UOQ44265.1"/>
    </source>
</evidence>
<dbReference type="PANTHER" id="PTHR30032:SF8">
    <property type="entry name" value="GERMINATION-SPECIFIC N-ACETYLMURAMOYL-L-ALANINE AMIDASE"/>
    <property type="match status" value="1"/>
</dbReference>
<dbReference type="InterPro" id="IPR018711">
    <property type="entry name" value="NAGPA"/>
</dbReference>
<dbReference type="Gene3D" id="2.60.120.430">
    <property type="entry name" value="Galactose-binding lectin"/>
    <property type="match status" value="1"/>
</dbReference>
<name>A0ABY4EIL2_9BACI</name>
<dbReference type="Gene3D" id="2.60.40.10">
    <property type="entry name" value="Immunoglobulins"/>
    <property type="match status" value="2"/>
</dbReference>
<keyword evidence="5" id="KW-1185">Reference proteome</keyword>
<keyword evidence="2" id="KW-0732">Signal</keyword>
<accession>A0ABY4EIL2</accession>
<evidence type="ECO:0000259" key="3">
    <source>
        <dbReference type="SMART" id="SM00635"/>
    </source>
</evidence>
<feature type="chain" id="PRO_5046643048" evidence="2">
    <location>
        <begin position="28"/>
        <end position="1868"/>
    </location>
</feature>
<dbReference type="InterPro" id="IPR051922">
    <property type="entry name" value="Bact_Sporulation_Assoc"/>
</dbReference>
<proteinExistence type="predicted"/>
<dbReference type="Pfam" id="PF04122">
    <property type="entry name" value="CW_binding_2"/>
    <property type="match status" value="3"/>
</dbReference>
<dbReference type="Pfam" id="PF02368">
    <property type="entry name" value="Big_2"/>
    <property type="match status" value="1"/>
</dbReference>
<dbReference type="RefSeq" id="WP_244710085.1">
    <property type="nucleotide sequence ID" value="NZ_CP095073.1"/>
</dbReference>
<evidence type="ECO:0000313" key="5">
    <source>
        <dbReference type="Proteomes" id="UP000831787"/>
    </source>
</evidence>
<feature type="compositionally biased region" description="Basic and acidic residues" evidence="1">
    <location>
        <begin position="1573"/>
        <end position="1584"/>
    </location>
</feature>
<dbReference type="InterPro" id="IPR003343">
    <property type="entry name" value="Big_2"/>
</dbReference>
<dbReference type="InterPro" id="IPR008964">
    <property type="entry name" value="Invasin/intimin_cell_adhesion"/>
</dbReference>
<dbReference type="Gene3D" id="3.40.50.12090">
    <property type="match status" value="2"/>
</dbReference>
<gene>
    <name evidence="4" type="ORF">MUN89_20825</name>
</gene>
<dbReference type="InterPro" id="IPR007253">
    <property type="entry name" value="Cell_wall-bd_2"/>
</dbReference>
<dbReference type="InterPro" id="IPR029052">
    <property type="entry name" value="Metallo-depent_PP-like"/>
</dbReference>
<dbReference type="Gene3D" id="3.60.21.10">
    <property type="match status" value="1"/>
</dbReference>
<evidence type="ECO:0000256" key="2">
    <source>
        <dbReference type="SAM" id="SignalP"/>
    </source>
</evidence>
<dbReference type="PANTHER" id="PTHR30032">
    <property type="entry name" value="N-ACETYLMURAMOYL-L-ALANINE AMIDASE-RELATED"/>
    <property type="match status" value="1"/>
</dbReference>
<feature type="domain" description="BIG2" evidence="3">
    <location>
        <begin position="1402"/>
        <end position="1473"/>
    </location>
</feature>
<dbReference type="SUPFAM" id="SSF49373">
    <property type="entry name" value="Invasin/intimin cell-adhesion fragments"/>
    <property type="match status" value="2"/>
</dbReference>
<feature type="region of interest" description="Disordered" evidence="1">
    <location>
        <begin position="1563"/>
        <end position="1584"/>
    </location>
</feature>
<dbReference type="Pfam" id="PF00149">
    <property type="entry name" value="Metallophos"/>
    <property type="match status" value="1"/>
</dbReference>
<dbReference type="Gene3D" id="2.60.40.1080">
    <property type="match status" value="3"/>
</dbReference>
<organism evidence="4 5">
    <name type="scientific">Halobacillus salinarum</name>
    <dbReference type="NCBI Taxonomy" id="2932257"/>
    <lineage>
        <taxon>Bacteria</taxon>
        <taxon>Bacillati</taxon>
        <taxon>Bacillota</taxon>
        <taxon>Bacilli</taxon>
        <taxon>Bacillales</taxon>
        <taxon>Bacillaceae</taxon>
        <taxon>Halobacillus</taxon>
    </lineage>
</organism>
<dbReference type="EMBL" id="CP095073">
    <property type="protein sequence ID" value="UOQ44265.1"/>
    <property type="molecule type" value="Genomic_DNA"/>
</dbReference>
<dbReference type="SUPFAM" id="SSF56300">
    <property type="entry name" value="Metallo-dependent phosphatases"/>
    <property type="match status" value="1"/>
</dbReference>
<dbReference type="SMART" id="SM00635">
    <property type="entry name" value="BID_2"/>
    <property type="match status" value="2"/>
</dbReference>
<dbReference type="Pfam" id="PF09992">
    <property type="entry name" value="NAGPA"/>
    <property type="match status" value="1"/>
</dbReference>